<dbReference type="Pfam" id="PF12687">
    <property type="entry name" value="DUF3801"/>
    <property type="match status" value="1"/>
</dbReference>
<organism evidence="3 5">
    <name type="scientific">Streptococcus anginosus</name>
    <dbReference type="NCBI Taxonomy" id="1328"/>
    <lineage>
        <taxon>Bacteria</taxon>
        <taxon>Bacillati</taxon>
        <taxon>Bacillota</taxon>
        <taxon>Bacilli</taxon>
        <taxon>Lactobacillales</taxon>
        <taxon>Streptococcaceae</taxon>
        <taxon>Streptococcus</taxon>
        <taxon>Streptococcus anginosus group</taxon>
    </lineage>
</organism>
<dbReference type="Proteomes" id="UP001526076">
    <property type="component" value="Unassembled WGS sequence"/>
</dbReference>
<dbReference type="RefSeq" id="WP_000434508.1">
    <property type="nucleotide sequence ID" value="NZ_AP018548.1"/>
</dbReference>
<reference evidence="2 6" key="2">
    <citation type="submission" date="2022-10" db="EMBL/GenBank/DDBJ databases">
        <title>Comparative genomic study of S. anginosus.</title>
        <authorList>
            <person name="Prasad A."/>
            <person name="Ene A."/>
            <person name="Jablonska S."/>
            <person name="Du J."/>
            <person name="Wolfe A.J."/>
            <person name="Putonti C."/>
        </authorList>
    </citation>
    <scope>NUCLEOTIDE SEQUENCE [LARGE SCALE GENOMIC DNA]</scope>
    <source>
        <strain evidence="2 6">UMB9231</strain>
    </source>
</reference>
<dbReference type="InterPro" id="IPR024234">
    <property type="entry name" value="DUF3801"/>
</dbReference>
<protein>
    <submittedName>
        <fullName evidence="2">DUF3801 domain-containing protein</fullName>
    </submittedName>
    <submittedName>
        <fullName evidence="3">Protein of uncharacterized function (DUF3801)</fullName>
    </submittedName>
</protein>
<dbReference type="GeneID" id="93962686"/>
<accession>A0A2I1UUJ3</accession>
<proteinExistence type="predicted"/>
<dbReference type="EMBL" id="LR134283">
    <property type="protein sequence ID" value="VED97124.1"/>
    <property type="molecule type" value="Genomic_DNA"/>
</dbReference>
<sequence length="163" mass="19115">MEQERVMEKGSRVTLETGKHLFQFFAYTLEQIAKKYDERKQMGEQSWKEFNQSPHSKMFREFEESEINFDKLKRELNKSGVRFHFKDNKDGTKQIWFEAINEEVVAAALQKTVKEIVTDPKAAKDKYMKKSNELTPKQQIDKIKQSTKSTGEAVQNKTKGKSI</sequence>
<feature type="region of interest" description="Disordered" evidence="1">
    <location>
        <begin position="120"/>
        <end position="163"/>
    </location>
</feature>
<dbReference type="AlphaFoldDB" id="A0A2I1UUJ3"/>
<gene>
    <name evidence="3" type="ORF">NCTC10713_00013</name>
    <name evidence="4" type="ORF">NCTC10713_00099</name>
    <name evidence="2" type="ORF">OJ597_08135</name>
</gene>
<keyword evidence="6" id="KW-1185">Reference proteome</keyword>
<evidence type="ECO:0000313" key="5">
    <source>
        <dbReference type="Proteomes" id="UP000278419"/>
    </source>
</evidence>
<feature type="compositionally biased region" description="Polar residues" evidence="1">
    <location>
        <begin position="146"/>
        <end position="157"/>
    </location>
</feature>
<evidence type="ECO:0000313" key="3">
    <source>
        <dbReference type="EMBL" id="VED97124.1"/>
    </source>
</evidence>
<dbReference type="EMBL" id="LR134283">
    <property type="protein sequence ID" value="VED97197.1"/>
    <property type="molecule type" value="Genomic_DNA"/>
</dbReference>
<evidence type="ECO:0000313" key="4">
    <source>
        <dbReference type="EMBL" id="VED97197.1"/>
    </source>
</evidence>
<reference evidence="3 5" key="1">
    <citation type="submission" date="2018-12" db="EMBL/GenBank/DDBJ databases">
        <authorList>
            <consortium name="Pathogen Informatics"/>
        </authorList>
    </citation>
    <scope>NUCLEOTIDE SEQUENCE [LARGE SCALE GENOMIC DNA]</scope>
    <source>
        <strain evidence="3 5">NCTC10713</strain>
    </source>
</reference>
<evidence type="ECO:0000256" key="1">
    <source>
        <dbReference type="SAM" id="MobiDB-lite"/>
    </source>
</evidence>
<evidence type="ECO:0000313" key="6">
    <source>
        <dbReference type="Proteomes" id="UP001526076"/>
    </source>
</evidence>
<feature type="compositionally biased region" description="Basic and acidic residues" evidence="1">
    <location>
        <begin position="120"/>
        <end position="132"/>
    </location>
</feature>
<dbReference type="Proteomes" id="UP000278419">
    <property type="component" value="Chromosome"/>
</dbReference>
<name>A0A2I1UUJ3_STRAP</name>
<evidence type="ECO:0000313" key="2">
    <source>
        <dbReference type="EMBL" id="MCW1042399.1"/>
    </source>
</evidence>
<dbReference type="EMBL" id="JAPAHU010000013">
    <property type="protein sequence ID" value="MCW1042399.1"/>
    <property type="molecule type" value="Genomic_DNA"/>
</dbReference>